<dbReference type="InterPro" id="IPR013325">
    <property type="entry name" value="RNA_pol_sigma_r2"/>
</dbReference>
<dbReference type="GO" id="GO:0006352">
    <property type="term" value="P:DNA-templated transcription initiation"/>
    <property type="evidence" value="ECO:0007669"/>
    <property type="project" value="InterPro"/>
</dbReference>
<dbReference type="Gene3D" id="1.20.140.160">
    <property type="match status" value="1"/>
</dbReference>
<dbReference type="EMBL" id="JAWXYG010000004">
    <property type="protein sequence ID" value="KAK4274231.1"/>
    <property type="molecule type" value="Genomic_DNA"/>
</dbReference>
<evidence type="ECO:0000259" key="7">
    <source>
        <dbReference type="PROSITE" id="PS00716"/>
    </source>
</evidence>
<dbReference type="InterPro" id="IPR007630">
    <property type="entry name" value="RNA_pol_sigma70_r4"/>
</dbReference>
<dbReference type="InterPro" id="IPR007624">
    <property type="entry name" value="RNA_pol_sigma70_r3"/>
</dbReference>
<evidence type="ECO:0000313" key="8">
    <source>
        <dbReference type="EMBL" id="KAK4274231.1"/>
    </source>
</evidence>
<dbReference type="SUPFAM" id="SSF88659">
    <property type="entry name" value="Sigma3 and sigma4 domains of RNA polymerase sigma factors"/>
    <property type="match status" value="2"/>
</dbReference>
<dbReference type="PROSITE" id="PS00716">
    <property type="entry name" value="SIGMA70_2"/>
    <property type="match status" value="1"/>
</dbReference>
<dbReference type="CDD" id="cd06171">
    <property type="entry name" value="Sigma70_r4"/>
    <property type="match status" value="1"/>
</dbReference>
<dbReference type="PANTHER" id="PTHR30603:SF13">
    <property type="entry name" value="RNA POLYMERASE SIGMA FACTOR SIGC"/>
    <property type="match status" value="1"/>
</dbReference>
<dbReference type="GO" id="GO:0071482">
    <property type="term" value="P:cellular response to light stimulus"/>
    <property type="evidence" value="ECO:0007669"/>
    <property type="project" value="UniProtKB-ARBA"/>
</dbReference>
<comment type="similarity">
    <text evidence="1">Belongs to the sigma-70 factor family.</text>
</comment>
<keyword evidence="9" id="KW-1185">Reference proteome</keyword>
<keyword evidence="4" id="KW-0238">DNA-binding</keyword>
<dbReference type="SUPFAM" id="SSF88946">
    <property type="entry name" value="Sigma2 domain of RNA polymerase sigma factors"/>
    <property type="match status" value="1"/>
</dbReference>
<evidence type="ECO:0000256" key="2">
    <source>
        <dbReference type="ARBA" id="ARBA00023015"/>
    </source>
</evidence>
<dbReference type="AlphaFoldDB" id="A0AAE1JSL5"/>
<gene>
    <name evidence="8" type="ORF">QN277_017488</name>
</gene>
<dbReference type="Proteomes" id="UP001293593">
    <property type="component" value="Unassembled WGS sequence"/>
</dbReference>
<dbReference type="InterPro" id="IPR000943">
    <property type="entry name" value="RNA_pol_sigma70"/>
</dbReference>
<accession>A0AAE1JSL5</accession>
<keyword evidence="3" id="KW-0731">Sigma factor</keyword>
<dbReference type="InterPro" id="IPR014284">
    <property type="entry name" value="RNA_pol_sigma-70_dom"/>
</dbReference>
<dbReference type="Pfam" id="PF04545">
    <property type="entry name" value="Sigma70_r4"/>
    <property type="match status" value="1"/>
</dbReference>
<name>A0AAE1JSL5_9FABA</name>
<evidence type="ECO:0000256" key="5">
    <source>
        <dbReference type="ARBA" id="ARBA00023163"/>
    </source>
</evidence>
<dbReference type="Pfam" id="PF04539">
    <property type="entry name" value="Sigma70_r3"/>
    <property type="match status" value="1"/>
</dbReference>
<protein>
    <recommendedName>
        <fullName evidence="7">RNA polymerase sigma-70 domain-containing protein</fullName>
    </recommendedName>
</protein>
<dbReference type="GO" id="GO:0003677">
    <property type="term" value="F:DNA binding"/>
    <property type="evidence" value="ECO:0007669"/>
    <property type="project" value="UniProtKB-KW"/>
</dbReference>
<keyword evidence="2" id="KW-0805">Transcription regulation</keyword>
<dbReference type="PANTHER" id="PTHR30603">
    <property type="entry name" value="RNA POLYMERASE SIGMA FACTOR RPO"/>
    <property type="match status" value="1"/>
</dbReference>
<feature type="compositionally biased region" description="Polar residues" evidence="6">
    <location>
        <begin position="18"/>
        <end position="34"/>
    </location>
</feature>
<evidence type="ECO:0000313" key="9">
    <source>
        <dbReference type="Proteomes" id="UP001293593"/>
    </source>
</evidence>
<organism evidence="8 9">
    <name type="scientific">Acacia crassicarpa</name>
    <name type="common">northern wattle</name>
    <dbReference type="NCBI Taxonomy" id="499986"/>
    <lineage>
        <taxon>Eukaryota</taxon>
        <taxon>Viridiplantae</taxon>
        <taxon>Streptophyta</taxon>
        <taxon>Embryophyta</taxon>
        <taxon>Tracheophyta</taxon>
        <taxon>Spermatophyta</taxon>
        <taxon>Magnoliopsida</taxon>
        <taxon>eudicotyledons</taxon>
        <taxon>Gunneridae</taxon>
        <taxon>Pentapetalae</taxon>
        <taxon>rosids</taxon>
        <taxon>fabids</taxon>
        <taxon>Fabales</taxon>
        <taxon>Fabaceae</taxon>
        <taxon>Caesalpinioideae</taxon>
        <taxon>mimosoid clade</taxon>
        <taxon>Acacieae</taxon>
        <taxon>Acacia</taxon>
    </lineage>
</organism>
<dbReference type="Pfam" id="PF04542">
    <property type="entry name" value="Sigma70_r2"/>
    <property type="match status" value="1"/>
</dbReference>
<dbReference type="NCBIfam" id="TIGR02937">
    <property type="entry name" value="sigma70-ECF"/>
    <property type="match status" value="1"/>
</dbReference>
<feature type="domain" description="RNA polymerase sigma-70" evidence="7">
    <location>
        <begin position="519"/>
        <end position="545"/>
    </location>
</feature>
<proteinExistence type="inferred from homology"/>
<evidence type="ECO:0000256" key="6">
    <source>
        <dbReference type="SAM" id="MobiDB-lite"/>
    </source>
</evidence>
<dbReference type="InterPro" id="IPR050239">
    <property type="entry name" value="Sigma-70_RNA_pol_init_factors"/>
</dbReference>
<evidence type="ECO:0000256" key="4">
    <source>
        <dbReference type="ARBA" id="ARBA00023125"/>
    </source>
</evidence>
<dbReference type="Gene3D" id="1.20.120.1810">
    <property type="match status" value="1"/>
</dbReference>
<feature type="region of interest" description="Disordered" evidence="6">
    <location>
        <begin position="18"/>
        <end position="38"/>
    </location>
</feature>
<dbReference type="PRINTS" id="PR00046">
    <property type="entry name" value="SIGMA70FCT"/>
</dbReference>
<dbReference type="GO" id="GO:0016987">
    <property type="term" value="F:sigma factor activity"/>
    <property type="evidence" value="ECO:0007669"/>
    <property type="project" value="UniProtKB-KW"/>
</dbReference>
<keyword evidence="5" id="KW-0804">Transcription</keyword>
<reference evidence="8" key="1">
    <citation type="submission" date="2023-10" db="EMBL/GenBank/DDBJ databases">
        <title>Chromosome-level genome of the transformable northern wattle, Acacia crassicarpa.</title>
        <authorList>
            <person name="Massaro I."/>
            <person name="Sinha N.R."/>
            <person name="Poethig S."/>
            <person name="Leichty A.R."/>
        </authorList>
    </citation>
    <scope>NUCLEOTIDE SEQUENCE</scope>
    <source>
        <strain evidence="8">Acra3RX</strain>
        <tissue evidence="8">Leaf</tissue>
    </source>
</reference>
<comment type="caution">
    <text evidence="8">The sequence shown here is derived from an EMBL/GenBank/DDBJ whole genome shotgun (WGS) entry which is preliminary data.</text>
</comment>
<evidence type="ECO:0000256" key="3">
    <source>
        <dbReference type="ARBA" id="ARBA00023082"/>
    </source>
</evidence>
<evidence type="ECO:0000256" key="1">
    <source>
        <dbReference type="ARBA" id="ARBA00007788"/>
    </source>
</evidence>
<dbReference type="InterPro" id="IPR007627">
    <property type="entry name" value="RNA_pol_sigma70_r2"/>
</dbReference>
<sequence>MNFGFRLNLRCCSVPVQSPHSFTSSPIRLSSSSAGGREAPFSPTRLSWLSTVYEEGETFQNDFRRASSSSSVLETLHDDCLEDGEIKVNKGRKSLNSIHEMIDNTQMPFGEETFTTTTNFQSFKASHFRLLMENLDILEETFSDSEVLKLEKDIKLQLGKLGALEFLNSRLSGSLETSCSLDFSNKHPEQVGEHNTNGKADYHLDKVVVRSKRKENKPRRKRALTSTKVLSQSLPSETFQDGLLRLPASSVKRASTYKNRRATVAKKEAEMSTAVKVLTGLERIRAAMEEDTKQVVSLRSWAEAAGVDEKRLRQQLHYGLYCRDELIRSTRSLVLYLAKKYKGMGIASEDLLQAGYVGVLQGAERFDSTRGYKFSTYVQYWIRKSMSRMVARYARGILVPWSLSKAINQILKAQKSLKSTAMQYSDDYEIAKITGLSVDKVRSAHTCLRVVSSINQKIGDCFSVKYMELLADPSIESPEEAVMKQQMKKDMHKLLNDLEPREKQVLALRFGLNDDQPRSLEDIGRLFQVSKEWVRRIEKKALTKLQNEATNLNLSNYLDL</sequence>
<dbReference type="InterPro" id="IPR013324">
    <property type="entry name" value="RNA_pol_sigma_r3/r4-like"/>
</dbReference>